<accession>A0A2S7F9Y8</accession>
<gene>
    <name evidence="3" type="ORF">AWN73_14370</name>
    <name evidence="2" type="ORF">CBU02nite_23670</name>
</gene>
<dbReference type="Proteomes" id="UP000238081">
    <property type="component" value="Unassembled WGS sequence"/>
</dbReference>
<name>A0A2S7F9Y8_CLOBU</name>
<evidence type="ECO:0000313" key="3">
    <source>
        <dbReference type="EMBL" id="PPV14267.1"/>
    </source>
</evidence>
<reference evidence="3 4" key="1">
    <citation type="submission" date="2016-01" db="EMBL/GenBank/DDBJ databases">
        <title>Characterization of the Clostridium difficile lineages that are prevalent in Hong Kong and China.</title>
        <authorList>
            <person name="Kwok J.S.-L."/>
            <person name="Lam W.-Y."/>
            <person name="Ip M."/>
            <person name="Chan T.-F."/>
            <person name="Hawkey P.M."/>
            <person name="Tsui S.K.-W."/>
        </authorList>
    </citation>
    <scope>NUCLEOTIDE SEQUENCE [LARGE SCALE GENOMIC DNA]</scope>
    <source>
        <strain evidence="3 4">300064</strain>
    </source>
</reference>
<dbReference type="PANTHER" id="PTHR30283">
    <property type="entry name" value="PEROXIDE STRESS RESPONSE PROTEIN YAAA"/>
    <property type="match status" value="1"/>
</dbReference>
<comment type="caution">
    <text evidence="3">The sequence shown here is derived from an EMBL/GenBank/DDBJ whole genome shotgun (WGS) entry which is preliminary data.</text>
</comment>
<dbReference type="HAMAP" id="MF_00652">
    <property type="entry name" value="UPF0246"/>
    <property type="match status" value="1"/>
</dbReference>
<dbReference type="GO" id="GO:0005829">
    <property type="term" value="C:cytosol"/>
    <property type="evidence" value="ECO:0007669"/>
    <property type="project" value="TreeGrafter"/>
</dbReference>
<protein>
    <recommendedName>
        <fullName evidence="1">UPF0246 protein AWN73_14370</fullName>
    </recommendedName>
</protein>
<dbReference type="AlphaFoldDB" id="A0A2S7F9Y8"/>
<evidence type="ECO:0000256" key="1">
    <source>
        <dbReference type="HAMAP-Rule" id="MF_00652"/>
    </source>
</evidence>
<evidence type="ECO:0000313" key="4">
    <source>
        <dbReference type="Proteomes" id="UP000238081"/>
    </source>
</evidence>
<evidence type="ECO:0000313" key="2">
    <source>
        <dbReference type="EMBL" id="GEQ21861.1"/>
    </source>
</evidence>
<dbReference type="NCBIfam" id="NF002542">
    <property type="entry name" value="PRK02101.1-3"/>
    <property type="match status" value="1"/>
</dbReference>
<dbReference type="EMBL" id="LRDH01000110">
    <property type="protein sequence ID" value="PPV14267.1"/>
    <property type="molecule type" value="Genomic_DNA"/>
</dbReference>
<sequence length="266" mass="31270">MIIVLSPAKTLEINKNFSNLPMTEPQFLEKSEILIKELKKYDEYSLASLMKTSPKLTAMNKDRIEQWSKSLDNAFVCIGAFKGEAYRGLDTGSYSIEELFYANDHLRILSGLYGVLRPFDGINFYRLEMGTKLKFKTYKDLYNYWGEEIQENIYKELINDDKILVNLASNEYFKSIESIKKYDDVTVITPTFKENRNGEYKVVTTKAKRARGLMATFIIRNKITEIDELKKFNYEGYEYDEELSNENEMIFTRENGWEERILHNVE</sequence>
<comment type="similarity">
    <text evidence="1">Belongs to the UPF0246 family.</text>
</comment>
<dbReference type="Pfam" id="PF03883">
    <property type="entry name" value="H2O2_YaaD"/>
    <property type="match status" value="1"/>
</dbReference>
<dbReference type="InterPro" id="IPR005583">
    <property type="entry name" value="YaaA"/>
</dbReference>
<dbReference type="PANTHER" id="PTHR30283:SF4">
    <property type="entry name" value="PEROXIDE STRESS RESISTANCE PROTEIN YAAA"/>
    <property type="match status" value="1"/>
</dbReference>
<reference evidence="2 5" key="2">
    <citation type="submission" date="2019-07" db="EMBL/GenBank/DDBJ databases">
        <title>Whole genome shotgun sequence of Clostridium butyricum NBRC 3858.</title>
        <authorList>
            <person name="Hosoyama A."/>
            <person name="Uohara A."/>
            <person name="Ohji S."/>
            <person name="Ichikawa N."/>
        </authorList>
    </citation>
    <scope>NUCLEOTIDE SEQUENCE [LARGE SCALE GENOMIC DNA]</scope>
    <source>
        <strain evidence="2 5">NBRC 3858</strain>
    </source>
</reference>
<dbReference type="Proteomes" id="UP000321089">
    <property type="component" value="Unassembled WGS sequence"/>
</dbReference>
<dbReference type="GO" id="GO:0033194">
    <property type="term" value="P:response to hydroperoxide"/>
    <property type="evidence" value="ECO:0007669"/>
    <property type="project" value="TreeGrafter"/>
</dbReference>
<dbReference type="EMBL" id="BKBC01000034">
    <property type="protein sequence ID" value="GEQ21861.1"/>
    <property type="molecule type" value="Genomic_DNA"/>
</dbReference>
<evidence type="ECO:0000313" key="5">
    <source>
        <dbReference type="Proteomes" id="UP000321089"/>
    </source>
</evidence>
<proteinExistence type="inferred from homology"/>
<dbReference type="RefSeq" id="WP_043662067.1">
    <property type="nucleotide sequence ID" value="NZ_BKBC01000034.1"/>
</dbReference>
<organism evidence="3 4">
    <name type="scientific">Clostridium butyricum</name>
    <dbReference type="NCBI Taxonomy" id="1492"/>
    <lineage>
        <taxon>Bacteria</taxon>
        <taxon>Bacillati</taxon>
        <taxon>Bacillota</taxon>
        <taxon>Clostridia</taxon>
        <taxon>Eubacteriales</taxon>
        <taxon>Clostridiaceae</taxon>
        <taxon>Clostridium</taxon>
    </lineage>
</organism>